<dbReference type="PANTHER" id="PTHR43194:SF2">
    <property type="entry name" value="PEROXISOMAL MEMBRANE PROTEIN LPX1"/>
    <property type="match status" value="1"/>
</dbReference>
<feature type="region of interest" description="Disordered" evidence="1">
    <location>
        <begin position="176"/>
        <end position="198"/>
    </location>
</feature>
<evidence type="ECO:0000256" key="1">
    <source>
        <dbReference type="SAM" id="MobiDB-lite"/>
    </source>
</evidence>
<evidence type="ECO:0000313" key="4">
    <source>
        <dbReference type="Proteomes" id="UP000578112"/>
    </source>
</evidence>
<feature type="domain" description="AB hydrolase-1" evidence="2">
    <location>
        <begin position="31"/>
        <end position="142"/>
    </location>
</feature>
<accession>A0A7W7MUT6</accession>
<protein>
    <submittedName>
        <fullName evidence="3">Pimeloyl-ACP methyl ester carboxylesterase</fullName>
    </submittedName>
</protein>
<dbReference type="Pfam" id="PF00561">
    <property type="entry name" value="Abhydrolase_1"/>
    <property type="match status" value="1"/>
</dbReference>
<dbReference type="RefSeq" id="WP_184998145.1">
    <property type="nucleotide sequence ID" value="NZ_BOMK01000040.1"/>
</dbReference>
<organism evidence="3 4">
    <name type="scientific">Actinoplanes digitatis</name>
    <dbReference type="NCBI Taxonomy" id="1868"/>
    <lineage>
        <taxon>Bacteria</taxon>
        <taxon>Bacillati</taxon>
        <taxon>Actinomycetota</taxon>
        <taxon>Actinomycetes</taxon>
        <taxon>Micromonosporales</taxon>
        <taxon>Micromonosporaceae</taxon>
        <taxon>Actinoplanes</taxon>
    </lineage>
</organism>
<dbReference type="InterPro" id="IPR000073">
    <property type="entry name" value="AB_hydrolase_1"/>
</dbReference>
<dbReference type="Proteomes" id="UP000578112">
    <property type="component" value="Unassembled WGS sequence"/>
</dbReference>
<evidence type="ECO:0000259" key="2">
    <source>
        <dbReference type="Pfam" id="PF00561"/>
    </source>
</evidence>
<dbReference type="Gene3D" id="3.40.50.1820">
    <property type="entry name" value="alpha/beta hydrolase"/>
    <property type="match status" value="1"/>
</dbReference>
<reference evidence="3 4" key="1">
    <citation type="submission" date="2020-08" db="EMBL/GenBank/DDBJ databases">
        <title>Sequencing the genomes of 1000 actinobacteria strains.</title>
        <authorList>
            <person name="Klenk H.-P."/>
        </authorList>
    </citation>
    <scope>NUCLEOTIDE SEQUENCE [LARGE SCALE GENOMIC DNA]</scope>
    <source>
        <strain evidence="3 4">DSM 43149</strain>
    </source>
</reference>
<comment type="caution">
    <text evidence="3">The sequence shown here is derived from an EMBL/GenBank/DDBJ whole genome shotgun (WGS) entry which is preliminary data.</text>
</comment>
<dbReference type="PANTHER" id="PTHR43194">
    <property type="entry name" value="HYDROLASE ALPHA/BETA FOLD FAMILY"/>
    <property type="match status" value="1"/>
</dbReference>
<dbReference type="InterPro" id="IPR029058">
    <property type="entry name" value="AB_hydrolase_fold"/>
</dbReference>
<dbReference type="AlphaFoldDB" id="A0A7W7MUT6"/>
<name>A0A7W7MUT6_9ACTN</name>
<gene>
    <name evidence="3" type="ORF">BJ971_007633</name>
</gene>
<proteinExistence type="predicted"/>
<evidence type="ECO:0000313" key="3">
    <source>
        <dbReference type="EMBL" id="MBB4767077.1"/>
    </source>
</evidence>
<dbReference type="GO" id="GO:0003824">
    <property type="term" value="F:catalytic activity"/>
    <property type="evidence" value="ECO:0007669"/>
    <property type="project" value="UniProtKB-ARBA"/>
</dbReference>
<dbReference type="InterPro" id="IPR050228">
    <property type="entry name" value="Carboxylesterase_BioH"/>
</dbReference>
<sequence>MHPQPPLRTTHVAGNPTAMLMFDRWGQFGRPVLLLHGLLFDRTMWWPAAAALAGPRCTVVAPDLPGHGQSPPRDDCRVEDLAAQLAVLVHQLGLHRAPIVVGHASASRLAAAFAAGHATHDLVTVDEPPVDATDVEDLIAAARPGDVPEHYQPYARPRTDPALLCAYGSWLHQPPARRNQPALAGRAGGRPPAGPFAHLTDPDAFAAQLRELL</sequence>
<keyword evidence="4" id="KW-1185">Reference proteome</keyword>
<dbReference type="SUPFAM" id="SSF53474">
    <property type="entry name" value="alpha/beta-Hydrolases"/>
    <property type="match status" value="1"/>
</dbReference>
<dbReference type="EMBL" id="JACHNH010000001">
    <property type="protein sequence ID" value="MBB4767077.1"/>
    <property type="molecule type" value="Genomic_DNA"/>
</dbReference>